<dbReference type="GO" id="GO:0004806">
    <property type="term" value="F:triacylglycerol lipase activity"/>
    <property type="evidence" value="ECO:0007669"/>
    <property type="project" value="UniProtKB-EC"/>
</dbReference>
<comment type="subcellular location">
    <subcellularLocation>
        <location evidence="3">Endosome</location>
        <location evidence="3">Multivesicular body membrane</location>
        <topology evidence="3">Single-pass type II membrane protein</topology>
    </subcellularLocation>
    <subcellularLocation>
        <location evidence="2">Prevacuolar compartment membrane</location>
        <topology evidence="2">Single-pass type II membrane protein</topology>
    </subcellularLocation>
</comment>
<feature type="transmembrane region" description="Helical" evidence="22">
    <location>
        <begin position="20"/>
        <end position="38"/>
    </location>
</feature>
<evidence type="ECO:0000256" key="6">
    <source>
        <dbReference type="ARBA" id="ARBA00013279"/>
    </source>
</evidence>
<organism evidence="24 25">
    <name type="scientific">Candidozyma pseudohaemuli</name>
    <dbReference type="NCBI Taxonomy" id="418784"/>
    <lineage>
        <taxon>Eukaryota</taxon>
        <taxon>Fungi</taxon>
        <taxon>Dikarya</taxon>
        <taxon>Ascomycota</taxon>
        <taxon>Saccharomycotina</taxon>
        <taxon>Pichiomycetes</taxon>
        <taxon>Metschnikowiaceae</taxon>
        <taxon>Candidozyma</taxon>
    </lineage>
</organism>
<evidence type="ECO:0000256" key="1">
    <source>
        <dbReference type="ARBA" id="ARBA00001024"/>
    </source>
</evidence>
<dbReference type="GO" id="GO:0046461">
    <property type="term" value="P:neutral lipid catabolic process"/>
    <property type="evidence" value="ECO:0007669"/>
    <property type="project" value="EnsemblFungi"/>
</dbReference>
<keyword evidence="17 22" id="KW-0472">Membrane</keyword>
<dbReference type="GeneID" id="36565362"/>
<evidence type="ECO:0000256" key="2">
    <source>
        <dbReference type="ARBA" id="ARBA00004270"/>
    </source>
</evidence>
<dbReference type="PANTHER" id="PTHR47175">
    <property type="entry name" value="LIPASE ATG15-RELATED"/>
    <property type="match status" value="1"/>
</dbReference>
<keyword evidence="25" id="KW-1185">Reference proteome</keyword>
<dbReference type="OrthoDB" id="58570at2759"/>
<evidence type="ECO:0000256" key="18">
    <source>
        <dbReference type="ARBA" id="ARBA00023180"/>
    </source>
</evidence>
<gene>
    <name evidence="24" type="ORF">C7M61_001972</name>
</gene>
<dbReference type="PANTHER" id="PTHR47175:SF2">
    <property type="entry name" value="LIPASE ATG15-RELATED"/>
    <property type="match status" value="1"/>
</dbReference>
<dbReference type="RefSeq" id="XP_024714498.1">
    <property type="nucleotide sequence ID" value="XM_024857362.1"/>
</dbReference>
<comment type="caution">
    <text evidence="24">The sequence shown here is derived from an EMBL/GenBank/DDBJ whole genome shotgun (WGS) entry which is preliminary data.</text>
</comment>
<dbReference type="Proteomes" id="UP000241107">
    <property type="component" value="Unassembled WGS sequence"/>
</dbReference>
<keyword evidence="14 22" id="KW-1133">Transmembrane helix</keyword>
<evidence type="ECO:0000313" key="24">
    <source>
        <dbReference type="EMBL" id="PSK39361.1"/>
    </source>
</evidence>
<evidence type="ECO:0000256" key="5">
    <source>
        <dbReference type="ARBA" id="ARBA00011137"/>
    </source>
</evidence>
<keyword evidence="13" id="KW-0735">Signal-anchor</keyword>
<dbReference type="GO" id="GO:0000425">
    <property type="term" value="P:pexophagy"/>
    <property type="evidence" value="ECO:0007669"/>
    <property type="project" value="EnsemblFungi"/>
</dbReference>
<dbReference type="EC" id="3.1.1.3" evidence="6"/>
<dbReference type="STRING" id="418784.A0A2P7YTS7"/>
<keyword evidence="9 22" id="KW-0812">Transmembrane</keyword>
<dbReference type="Gene3D" id="3.40.50.1820">
    <property type="entry name" value="alpha/beta hydrolase"/>
    <property type="match status" value="1"/>
</dbReference>
<dbReference type="SUPFAM" id="SSF53474">
    <property type="entry name" value="alpha/beta-Hydrolases"/>
    <property type="match status" value="1"/>
</dbReference>
<keyword evidence="16" id="KW-0443">Lipid metabolism</keyword>
<feature type="compositionally biased region" description="Low complexity" evidence="21">
    <location>
        <begin position="516"/>
        <end position="534"/>
    </location>
</feature>
<dbReference type="GO" id="GO:0032585">
    <property type="term" value="C:multivesicular body membrane"/>
    <property type="evidence" value="ECO:0007669"/>
    <property type="project" value="UniProtKB-SubCell"/>
</dbReference>
<sequence>MFSEKQPLQRSNTRYRIFKGVIHILIAGAFLTYLYRLFESVPEPQPSVEAILEPERSSQFRLKHVFHHGAGKYNKIHRRLDVTPEVLENRQWKVQHTPEKPVDPNNADSVLASEEPSRLFKDQDPWTAQLQIKTAEKPARLRRLKERHTPHFLDSYLQYAMEVKGNPQKLNRIGLEWEPEQDVLLPDVEDKDSVVALALISSNAYVRLPLSDDEKDKLDWVDVGDPWDVDEENPDINFGWLEDGLRGHVFVSNDSKTVVIGIKGTSGAGLPGGGSDETSGNDKTNDNLLFSCCCARVGYMWTTVCDCYEKTYTCNQDCLEKELLRQDRYYQAALDLYRNVTKLYPPEDHDIWVTGHSLGGAVASLLGRTYGLPVVAFEAPGEMLATKRLHLPQAPGIPKHMEHIWHFGNTADPIFMGVCNGASSSCSVAGYAMETACHTGKLCVYDVVGDLGWHVNLLNHRIHTVIDEIILKYNKTATCVDQPPCRDCFNWRYISKDDNEPDEPRLPHPLKPKPPKSSSTQSSTPTDSATSTPTESEKPKKCLERTWYGWCKKWEGDED</sequence>
<evidence type="ECO:0000256" key="4">
    <source>
        <dbReference type="ARBA" id="ARBA00010701"/>
    </source>
</evidence>
<evidence type="ECO:0000256" key="20">
    <source>
        <dbReference type="ARBA" id="ARBA00029828"/>
    </source>
</evidence>
<evidence type="ECO:0000256" key="13">
    <source>
        <dbReference type="ARBA" id="ARBA00022968"/>
    </source>
</evidence>
<evidence type="ECO:0000256" key="8">
    <source>
        <dbReference type="ARBA" id="ARBA00019241"/>
    </source>
</evidence>
<feature type="region of interest" description="Disordered" evidence="21">
    <location>
        <begin position="499"/>
        <end position="540"/>
    </location>
</feature>
<comment type="function">
    <text evidence="19">Lipase which is essential for lysis of subvacuolar cytoplasm to vacuole targeted bodies and intravacuolar autophagic bodies. Involved in the lysis of intravacuolar multivesicular body (MVB) vesicles. The intravacuolar membrane disintegration by ATG15 is critical to life span extension.</text>
</comment>
<dbReference type="GO" id="GO:0034727">
    <property type="term" value="P:piecemeal microautophagy of the nucleus"/>
    <property type="evidence" value="ECO:0007669"/>
    <property type="project" value="EnsemblFungi"/>
</dbReference>
<dbReference type="GO" id="GO:0006660">
    <property type="term" value="P:phosphatidylserine catabolic process"/>
    <property type="evidence" value="ECO:0007669"/>
    <property type="project" value="EnsemblFungi"/>
</dbReference>
<evidence type="ECO:0000256" key="3">
    <source>
        <dbReference type="ARBA" id="ARBA00004343"/>
    </source>
</evidence>
<keyword evidence="18" id="KW-0325">Glycoprotein</keyword>
<dbReference type="InterPro" id="IPR050805">
    <property type="entry name" value="ATG15_Lipase"/>
</dbReference>
<comment type="catalytic activity">
    <reaction evidence="1">
        <text>a triacylglycerol + H2O = a diacylglycerol + a fatty acid + H(+)</text>
        <dbReference type="Rhea" id="RHEA:12044"/>
        <dbReference type="ChEBI" id="CHEBI:15377"/>
        <dbReference type="ChEBI" id="CHEBI:15378"/>
        <dbReference type="ChEBI" id="CHEBI:17855"/>
        <dbReference type="ChEBI" id="CHEBI:18035"/>
        <dbReference type="ChEBI" id="CHEBI:28868"/>
        <dbReference type="EC" id="3.1.1.3"/>
    </reaction>
</comment>
<evidence type="ECO:0000256" key="9">
    <source>
        <dbReference type="ARBA" id="ARBA00022692"/>
    </source>
</evidence>
<keyword evidence="15" id="KW-0072">Autophagy</keyword>
<evidence type="ECO:0000256" key="7">
    <source>
        <dbReference type="ARBA" id="ARBA00018542"/>
    </source>
</evidence>
<dbReference type="GO" id="GO:0005783">
    <property type="term" value="C:endoplasmic reticulum"/>
    <property type="evidence" value="ECO:0007669"/>
    <property type="project" value="EnsemblFungi"/>
</dbReference>
<keyword evidence="10" id="KW-0967">Endosome</keyword>
<dbReference type="AlphaFoldDB" id="A0A2P7YTS7"/>
<evidence type="ECO:0000256" key="19">
    <source>
        <dbReference type="ARBA" id="ARBA00024663"/>
    </source>
</evidence>
<dbReference type="GO" id="GO:0005775">
    <property type="term" value="C:vacuolar lumen"/>
    <property type="evidence" value="ECO:0007669"/>
    <property type="project" value="EnsemblFungi"/>
</dbReference>
<comment type="subunit">
    <text evidence="5">Binds to both phosphatidylinositol (PI) and phosphatidylinositol 3,5-bisphosphate (PIP2).</text>
</comment>
<evidence type="ECO:0000313" key="25">
    <source>
        <dbReference type="Proteomes" id="UP000241107"/>
    </source>
</evidence>
<evidence type="ECO:0000256" key="22">
    <source>
        <dbReference type="SAM" id="Phobius"/>
    </source>
</evidence>
<evidence type="ECO:0000256" key="21">
    <source>
        <dbReference type="SAM" id="MobiDB-lite"/>
    </source>
</evidence>
<dbReference type="GO" id="GO:0034496">
    <property type="term" value="P:multivesicular body membrane disassembly"/>
    <property type="evidence" value="ECO:0007669"/>
    <property type="project" value="EnsemblFungi"/>
</dbReference>
<comment type="similarity">
    <text evidence="4">Belongs to the AB hydrolase superfamily. Lipase family.</text>
</comment>
<keyword evidence="12" id="KW-0442">Lipid degradation</keyword>
<protein>
    <recommendedName>
        <fullName evidence="7">Putative lipase ATG15</fullName>
        <ecNumber evidence="6">3.1.1.3</ecNumber>
    </recommendedName>
    <alternativeName>
        <fullName evidence="20">Autophagy-related protein 15</fullName>
    </alternativeName>
    <alternativeName>
        <fullName evidence="8">Putative lipase atg15</fullName>
    </alternativeName>
</protein>
<dbReference type="GO" id="GO:0005774">
    <property type="term" value="C:vacuolar membrane"/>
    <property type="evidence" value="ECO:0007669"/>
    <property type="project" value="EnsemblFungi"/>
</dbReference>
<evidence type="ECO:0000256" key="11">
    <source>
        <dbReference type="ARBA" id="ARBA00022801"/>
    </source>
</evidence>
<evidence type="ECO:0000256" key="16">
    <source>
        <dbReference type="ARBA" id="ARBA00023098"/>
    </source>
</evidence>
<evidence type="ECO:0000256" key="10">
    <source>
        <dbReference type="ARBA" id="ARBA00022753"/>
    </source>
</evidence>
<dbReference type="CDD" id="cd00519">
    <property type="entry name" value="Lipase_3"/>
    <property type="match status" value="1"/>
</dbReference>
<dbReference type="EMBL" id="PYFQ01000003">
    <property type="protein sequence ID" value="PSK39361.1"/>
    <property type="molecule type" value="Genomic_DNA"/>
</dbReference>
<evidence type="ECO:0000256" key="14">
    <source>
        <dbReference type="ARBA" id="ARBA00022989"/>
    </source>
</evidence>
<keyword evidence="11" id="KW-0378">Hydrolase</keyword>
<evidence type="ECO:0000256" key="17">
    <source>
        <dbReference type="ARBA" id="ARBA00023136"/>
    </source>
</evidence>
<dbReference type="GO" id="GO:0004620">
    <property type="term" value="F:phospholipase activity"/>
    <property type="evidence" value="ECO:0007669"/>
    <property type="project" value="EnsemblFungi"/>
</dbReference>
<reference evidence="24 25" key="1">
    <citation type="submission" date="2018-03" db="EMBL/GenBank/DDBJ databases">
        <title>Candida pseudohaemulonii genome assembly and annotation.</title>
        <authorList>
            <person name="Munoz J.F."/>
            <person name="Gade L.G."/>
            <person name="Chow N.A."/>
            <person name="Litvintseva A.P."/>
            <person name="Loparev V.N."/>
            <person name="Cuomo C.A."/>
        </authorList>
    </citation>
    <scope>NUCLEOTIDE SEQUENCE [LARGE SCALE GENOMIC DNA]</scope>
    <source>
        <strain evidence="24 25">B12108</strain>
    </source>
</reference>
<evidence type="ECO:0000256" key="15">
    <source>
        <dbReference type="ARBA" id="ARBA00023006"/>
    </source>
</evidence>
<accession>A0A2P7YTS7</accession>
<dbReference type="Pfam" id="PF01764">
    <property type="entry name" value="Lipase_3"/>
    <property type="match status" value="1"/>
</dbReference>
<dbReference type="GO" id="GO:0006624">
    <property type="term" value="P:vacuolar protein processing"/>
    <property type="evidence" value="ECO:0007669"/>
    <property type="project" value="EnsemblFungi"/>
</dbReference>
<dbReference type="VEuPathDB" id="FungiDB:C7M61_001972"/>
<evidence type="ECO:0000256" key="12">
    <source>
        <dbReference type="ARBA" id="ARBA00022963"/>
    </source>
</evidence>
<proteinExistence type="inferred from homology"/>
<evidence type="ECO:0000259" key="23">
    <source>
        <dbReference type="Pfam" id="PF01764"/>
    </source>
</evidence>
<dbReference type="InterPro" id="IPR002921">
    <property type="entry name" value="Fungal_lipase-type"/>
</dbReference>
<dbReference type="InterPro" id="IPR029058">
    <property type="entry name" value="AB_hydrolase_fold"/>
</dbReference>
<name>A0A2P7YTS7_9ASCO</name>
<feature type="domain" description="Fungal lipase-type" evidence="23">
    <location>
        <begin position="338"/>
        <end position="366"/>
    </location>
</feature>